<protein>
    <recommendedName>
        <fullName evidence="3">Exonuclease</fullName>
    </recommendedName>
</protein>
<sequence>MDPDSLYDHEKYENLMPSYLYLKNEADATDQEAISLNPKEIEILYQIRNHTTLEGFFSGKILKVWKDEGSKPIYVNTLKKLVNENLILVFPEFKFLKETNQLAVCLCLISEKEFKSSNREKLKEIYLNSLSKSALAIQNYILESEPYQISELMSIFEYLITENAEGTFIKQSFNIKNWIHSFTFKELLKEEVIEDSVQFILENIQESEYIAVTKSIGLFHLTDELAEKAFEILKGYYLNQFSQKLKENYQTAWELISKNRKNIVVDVNYSGPISGLEEKFVSEELKIIGENLNGLIPKTFRDFLIIANYISQKHDQQRNHSASGEDLKSIKMLKTMMTMKSSNLSQFVVINSDEDREFSHSIVDNLRRDPDCISCDWYEKGKKMECFCSKKEDIIISLMKLMVEKYAFKKDTIRNFLYLLKKEKNNLGNLYQNANFKLALIQLKYSCYKENLSWFSKILNFLGIYKLLETYLEHEESIVQLEQLNREIVYKENRKKQLEKIRAEWLREIEADSNLVTEKKAESTNRYYT</sequence>
<gene>
    <name evidence="1" type="ORF">LEP1GSC079_0888</name>
</gene>
<organism evidence="1 2">
    <name type="scientific">Leptospira interrogans str. FPW1039</name>
    <dbReference type="NCBI Taxonomy" id="1193040"/>
    <lineage>
        <taxon>Bacteria</taxon>
        <taxon>Pseudomonadati</taxon>
        <taxon>Spirochaetota</taxon>
        <taxon>Spirochaetia</taxon>
        <taxon>Leptospirales</taxon>
        <taxon>Leptospiraceae</taxon>
        <taxon>Leptospira</taxon>
    </lineage>
</organism>
<proteinExistence type="predicted"/>
<comment type="caution">
    <text evidence="1">The sequence shown here is derived from an EMBL/GenBank/DDBJ whole genome shotgun (WGS) entry which is preliminary data.</text>
</comment>
<evidence type="ECO:0000313" key="2">
    <source>
        <dbReference type="Proteomes" id="UP000012164"/>
    </source>
</evidence>
<dbReference type="Proteomes" id="UP000012164">
    <property type="component" value="Unassembled WGS sequence"/>
</dbReference>
<evidence type="ECO:0000313" key="1">
    <source>
        <dbReference type="EMBL" id="EMJ37675.1"/>
    </source>
</evidence>
<dbReference type="AlphaFoldDB" id="A0A0F6II00"/>
<reference evidence="1 2" key="1">
    <citation type="submission" date="2013-01" db="EMBL/GenBank/DDBJ databases">
        <authorList>
            <person name="Harkins D.M."/>
            <person name="Durkin A.S."/>
            <person name="Brinkac L.M."/>
            <person name="Haft D.H."/>
            <person name="Selengut J.D."/>
            <person name="Sanka R."/>
            <person name="DePew J."/>
            <person name="Purushe J."/>
            <person name="Peacock S.J."/>
            <person name="Thaipadungpanit J."/>
            <person name="Wuthiekanun V.W."/>
            <person name="Day N.P."/>
            <person name="Vinetz J.M."/>
            <person name="Sutton G.G."/>
            <person name="Nierman W.C."/>
            <person name="Fouts D.E."/>
        </authorList>
    </citation>
    <scope>NUCLEOTIDE SEQUENCE [LARGE SCALE GENOMIC DNA]</scope>
    <source>
        <strain evidence="1 2">FPW1039</strain>
    </source>
</reference>
<dbReference type="EMBL" id="AKWR02000079">
    <property type="protein sequence ID" value="EMJ37675.1"/>
    <property type="molecule type" value="Genomic_DNA"/>
</dbReference>
<name>A0A0F6II00_LEPIR</name>
<accession>A0A0F6II00</accession>
<evidence type="ECO:0008006" key="3">
    <source>
        <dbReference type="Google" id="ProtNLM"/>
    </source>
</evidence>